<dbReference type="Gene3D" id="3.30.505.10">
    <property type="entry name" value="SH2 domain"/>
    <property type="match status" value="1"/>
</dbReference>
<dbReference type="Proteomes" id="UP000694388">
    <property type="component" value="Unplaced"/>
</dbReference>
<reference evidence="4" key="2">
    <citation type="submission" date="2025-09" db="UniProtKB">
        <authorList>
            <consortium name="Ensembl"/>
        </authorList>
    </citation>
    <scope>IDENTIFICATION</scope>
</reference>
<dbReference type="AlphaFoldDB" id="A0A8C4X0Z0"/>
<dbReference type="InterPro" id="IPR011993">
    <property type="entry name" value="PH-like_dom_sf"/>
</dbReference>
<dbReference type="PANTHER" id="PTHR16186">
    <property type="entry name" value="SIGNAL-TRANSDUCING ADAPTOR PROTEIN-RELATED"/>
    <property type="match status" value="1"/>
</dbReference>
<dbReference type="PANTHER" id="PTHR16186:SF9">
    <property type="entry name" value="SH2 DOMAIN-CONTAINING PROTEIN"/>
    <property type="match status" value="1"/>
</dbReference>
<dbReference type="Gene3D" id="2.30.29.30">
    <property type="entry name" value="Pleckstrin-homology domain (PH domain)/Phosphotyrosine-binding domain (PTB)"/>
    <property type="match status" value="1"/>
</dbReference>
<dbReference type="InterPro" id="IPR039111">
    <property type="entry name" value="STAP1/STAP2"/>
</dbReference>
<dbReference type="SUPFAM" id="SSF50729">
    <property type="entry name" value="PH domain-like"/>
    <property type="match status" value="1"/>
</dbReference>
<keyword evidence="1 2" id="KW-0727">SH2 domain</keyword>
<evidence type="ECO:0000256" key="2">
    <source>
        <dbReference type="PROSITE-ProRule" id="PRU00191"/>
    </source>
</evidence>
<reference evidence="4" key="1">
    <citation type="submission" date="2025-08" db="UniProtKB">
        <authorList>
            <consortium name="Ensembl"/>
        </authorList>
    </citation>
    <scope>IDENTIFICATION</scope>
</reference>
<name>A0A8C4X0Z0_EPTBU</name>
<evidence type="ECO:0000313" key="4">
    <source>
        <dbReference type="Ensembl" id="ENSEBUP00000024690.1"/>
    </source>
</evidence>
<evidence type="ECO:0000259" key="3">
    <source>
        <dbReference type="PROSITE" id="PS50001"/>
    </source>
</evidence>
<dbReference type="InterPro" id="IPR000980">
    <property type="entry name" value="SH2"/>
</dbReference>
<dbReference type="Pfam" id="PF00017">
    <property type="entry name" value="SH2"/>
    <property type="match status" value="1"/>
</dbReference>
<dbReference type="Ensembl" id="ENSEBUT00000025267.1">
    <property type="protein sequence ID" value="ENSEBUP00000024690.1"/>
    <property type="gene ID" value="ENSEBUG00000015239.1"/>
</dbReference>
<sequence length="243" mass="28163">MNDPPVNRPVVHEENSYEGYISTSFDDPYAERINLDENTIVEPVQNEKLQLKLSTASRTWTFEVDTQEQAMLWEATILTVTQNKIPQHLNLLPGQKVMLEEILQGRLAQKIEEDRQKRESLPEYYFDVKRDEAEKMLMESEESGCYLLRPTSDGMHICLSVKQPKCSSVQHFKIIQKGSDYFFDRSHSATINQKSLQDIIDVFLNKYSSVILPYTQVRYASVYVNDSIAENQTMVPPSPRFPF</sequence>
<accession>A0A8C4X0Z0</accession>
<dbReference type="PROSITE" id="PS50001">
    <property type="entry name" value="SH2"/>
    <property type="match status" value="1"/>
</dbReference>
<organism evidence="4 5">
    <name type="scientific">Eptatretus burgeri</name>
    <name type="common">Inshore hagfish</name>
    <dbReference type="NCBI Taxonomy" id="7764"/>
    <lineage>
        <taxon>Eukaryota</taxon>
        <taxon>Metazoa</taxon>
        <taxon>Chordata</taxon>
        <taxon>Craniata</taxon>
        <taxon>Vertebrata</taxon>
        <taxon>Cyclostomata</taxon>
        <taxon>Myxini</taxon>
        <taxon>Myxiniformes</taxon>
        <taxon>Myxinidae</taxon>
        <taxon>Eptatretinae</taxon>
        <taxon>Eptatretus</taxon>
    </lineage>
</organism>
<keyword evidence="5" id="KW-1185">Reference proteome</keyword>
<dbReference type="GO" id="GO:0035591">
    <property type="term" value="F:signaling adaptor activity"/>
    <property type="evidence" value="ECO:0007669"/>
    <property type="project" value="InterPro"/>
</dbReference>
<proteinExistence type="predicted"/>
<dbReference type="SMART" id="SM00252">
    <property type="entry name" value="SH2"/>
    <property type="match status" value="1"/>
</dbReference>
<protein>
    <recommendedName>
        <fullName evidence="3">SH2 domain-containing protein</fullName>
    </recommendedName>
</protein>
<feature type="domain" description="SH2" evidence="3">
    <location>
        <begin position="123"/>
        <end position="201"/>
    </location>
</feature>
<evidence type="ECO:0000313" key="5">
    <source>
        <dbReference type="Proteomes" id="UP000694388"/>
    </source>
</evidence>
<dbReference type="SUPFAM" id="SSF55550">
    <property type="entry name" value="SH2 domain"/>
    <property type="match status" value="1"/>
</dbReference>
<evidence type="ECO:0000256" key="1">
    <source>
        <dbReference type="ARBA" id="ARBA00022999"/>
    </source>
</evidence>
<dbReference type="InterPro" id="IPR036860">
    <property type="entry name" value="SH2_dom_sf"/>
</dbReference>